<feature type="region of interest" description="Disordered" evidence="1">
    <location>
        <begin position="179"/>
        <end position="198"/>
    </location>
</feature>
<feature type="domain" description="SAF" evidence="2">
    <location>
        <begin position="46"/>
        <end position="106"/>
    </location>
</feature>
<evidence type="ECO:0000256" key="1">
    <source>
        <dbReference type="SAM" id="MobiDB-lite"/>
    </source>
</evidence>
<gene>
    <name evidence="3" type="ORF">WJ35_04540</name>
</gene>
<proteinExistence type="predicted"/>
<evidence type="ECO:0000313" key="4">
    <source>
        <dbReference type="Proteomes" id="UP000243680"/>
    </source>
</evidence>
<dbReference type="AlphaFoldDB" id="A0A1B4LB26"/>
<evidence type="ECO:0000313" key="3">
    <source>
        <dbReference type="EMBL" id="AOJ74407.1"/>
    </source>
</evidence>
<dbReference type="Gene3D" id="3.90.1210.10">
    <property type="entry name" value="Antifreeze-like/N-acetylneuraminic acid synthase C-terminal domain"/>
    <property type="match status" value="1"/>
</dbReference>
<dbReference type="InterPro" id="IPR031571">
    <property type="entry name" value="RcpC_dom"/>
</dbReference>
<evidence type="ECO:0000259" key="2">
    <source>
        <dbReference type="SMART" id="SM00858"/>
    </source>
</evidence>
<feature type="compositionally biased region" description="Polar residues" evidence="1">
    <location>
        <begin position="186"/>
        <end position="198"/>
    </location>
</feature>
<organism evidence="3 4">
    <name type="scientific">Burkholderia ubonensis</name>
    <dbReference type="NCBI Taxonomy" id="101571"/>
    <lineage>
        <taxon>Bacteria</taxon>
        <taxon>Pseudomonadati</taxon>
        <taxon>Pseudomonadota</taxon>
        <taxon>Betaproteobacteria</taxon>
        <taxon>Burkholderiales</taxon>
        <taxon>Burkholderiaceae</taxon>
        <taxon>Burkholderia</taxon>
        <taxon>Burkholderia cepacia complex</taxon>
    </lineage>
</organism>
<dbReference type="EMBL" id="CP013420">
    <property type="protein sequence ID" value="AOJ74407.1"/>
    <property type="molecule type" value="Genomic_DNA"/>
</dbReference>
<protein>
    <submittedName>
        <fullName evidence="3">Flp pilus assembly protein CpaB</fullName>
    </submittedName>
</protein>
<dbReference type="Pfam" id="PF16976">
    <property type="entry name" value="RcpC"/>
    <property type="match status" value="1"/>
</dbReference>
<dbReference type="InterPro" id="IPR017592">
    <property type="entry name" value="Pilus_assmbl_Flp-typ_CpaB"/>
</dbReference>
<dbReference type="Pfam" id="PF08666">
    <property type="entry name" value="SAF"/>
    <property type="match status" value="1"/>
</dbReference>
<dbReference type="SMART" id="SM00858">
    <property type="entry name" value="SAF"/>
    <property type="match status" value="1"/>
</dbReference>
<dbReference type="CDD" id="cd11614">
    <property type="entry name" value="SAF_CpaB_FlgA_like"/>
    <property type="match status" value="1"/>
</dbReference>
<dbReference type="RefSeq" id="WP_069238818.1">
    <property type="nucleotide sequence ID" value="NZ_CP013420.1"/>
</dbReference>
<dbReference type="Proteomes" id="UP000243680">
    <property type="component" value="Chromosome 1"/>
</dbReference>
<dbReference type="InterPro" id="IPR013974">
    <property type="entry name" value="SAF"/>
</dbReference>
<sequence length="314" mass="31841">MANNVTKIIAGLLIAIAVLLGIYAWMLGRSASHSVPAQPAVAANPAPVVIATRTLPAGQPIAADAVKLQAIASVPTGAVVDPATVVGRVPARDIPASAPITPDALVSGLAEDIQPGERAVAVRVDETNAVGNRLRPGNFVDVFLNLKREGGGAMFDGEVSQTQARLLLSKVRVLAFGDATPERDSGSTTNGSNGQPSNARIAVLAVPTAQVDALTLAEANGRLTLALRNPRDDELAMQTVAVRTDNKLSPSALAAAGVSLQQLSGTQRNAAAANVNVPPLPSHLPPAVRSAAGATGSGGGIEVIRGGRSETVAY</sequence>
<name>A0A1B4LB26_9BURK</name>
<dbReference type="NCBIfam" id="TIGR03177">
    <property type="entry name" value="pilus_cpaB"/>
    <property type="match status" value="1"/>
</dbReference>
<accession>A0A1B4LB26</accession>
<reference evidence="3 4" key="1">
    <citation type="submission" date="2015-12" db="EMBL/GenBank/DDBJ databases">
        <title>Diversity of Burkholderia near neighbor genomes.</title>
        <authorList>
            <person name="Sahl J."/>
            <person name="Wagner D."/>
            <person name="Keim P."/>
        </authorList>
    </citation>
    <scope>NUCLEOTIDE SEQUENCE [LARGE SCALE GENOMIC DNA]</scope>
    <source>
        <strain evidence="3 4">MSMB0783</strain>
    </source>
</reference>